<dbReference type="PRINTS" id="PR00463">
    <property type="entry name" value="EP450I"/>
</dbReference>
<dbReference type="InterPro" id="IPR002401">
    <property type="entry name" value="Cyt_P450_E_grp-I"/>
</dbReference>
<dbReference type="SUPFAM" id="SSF48264">
    <property type="entry name" value="Cytochrome P450"/>
    <property type="match status" value="1"/>
</dbReference>
<comment type="similarity">
    <text evidence="2">Belongs to the cytochrome P450 family.</text>
</comment>
<name>A0A8K0QTJ3_9PLEO</name>
<proteinExistence type="inferred from homology"/>
<dbReference type="InterPro" id="IPR001128">
    <property type="entry name" value="Cyt_P450"/>
</dbReference>
<keyword evidence="5" id="KW-0349">Heme</keyword>
<dbReference type="Pfam" id="PF00067">
    <property type="entry name" value="p450"/>
    <property type="match status" value="1"/>
</dbReference>
<dbReference type="OrthoDB" id="3934656at2759"/>
<comment type="cofactor">
    <cofactor evidence="1 5">
        <name>heme</name>
        <dbReference type="ChEBI" id="CHEBI:30413"/>
    </cofactor>
</comment>
<evidence type="ECO:0000256" key="4">
    <source>
        <dbReference type="ARBA" id="ARBA00023004"/>
    </source>
</evidence>
<dbReference type="AlphaFoldDB" id="A0A8K0QTJ3"/>
<gene>
    <name evidence="7" type="ORF">FB567DRAFT_458187</name>
</gene>
<keyword evidence="6" id="KW-0812">Transmembrane</keyword>
<keyword evidence="6" id="KW-1133">Transmembrane helix</keyword>
<evidence type="ECO:0000256" key="2">
    <source>
        <dbReference type="ARBA" id="ARBA00010617"/>
    </source>
</evidence>
<evidence type="ECO:0000256" key="3">
    <source>
        <dbReference type="ARBA" id="ARBA00022723"/>
    </source>
</evidence>
<dbReference type="EMBL" id="JAGMVJ010000035">
    <property type="protein sequence ID" value="KAH7067216.1"/>
    <property type="molecule type" value="Genomic_DNA"/>
</dbReference>
<evidence type="ECO:0000313" key="8">
    <source>
        <dbReference type="Proteomes" id="UP000813461"/>
    </source>
</evidence>
<dbReference type="InterPro" id="IPR050121">
    <property type="entry name" value="Cytochrome_P450_monoxygenase"/>
</dbReference>
<dbReference type="GO" id="GO:0005506">
    <property type="term" value="F:iron ion binding"/>
    <property type="evidence" value="ECO:0007669"/>
    <property type="project" value="InterPro"/>
</dbReference>
<dbReference type="PANTHER" id="PTHR24305">
    <property type="entry name" value="CYTOCHROME P450"/>
    <property type="match status" value="1"/>
</dbReference>
<dbReference type="Proteomes" id="UP000813461">
    <property type="component" value="Unassembled WGS sequence"/>
</dbReference>
<feature type="binding site" description="axial binding residue" evidence="5">
    <location>
        <position position="459"/>
    </location>
    <ligand>
        <name>heme</name>
        <dbReference type="ChEBI" id="CHEBI:30413"/>
    </ligand>
    <ligandPart>
        <name>Fe</name>
        <dbReference type="ChEBI" id="CHEBI:18248"/>
    </ligandPart>
</feature>
<dbReference type="GO" id="GO:0020037">
    <property type="term" value="F:heme binding"/>
    <property type="evidence" value="ECO:0007669"/>
    <property type="project" value="InterPro"/>
</dbReference>
<dbReference type="InterPro" id="IPR036396">
    <property type="entry name" value="Cyt_P450_sf"/>
</dbReference>
<organism evidence="7 8">
    <name type="scientific">Paraphoma chrysanthemicola</name>
    <dbReference type="NCBI Taxonomy" id="798071"/>
    <lineage>
        <taxon>Eukaryota</taxon>
        <taxon>Fungi</taxon>
        <taxon>Dikarya</taxon>
        <taxon>Ascomycota</taxon>
        <taxon>Pezizomycotina</taxon>
        <taxon>Dothideomycetes</taxon>
        <taxon>Pleosporomycetidae</taxon>
        <taxon>Pleosporales</taxon>
        <taxon>Pleosporineae</taxon>
        <taxon>Phaeosphaeriaceae</taxon>
        <taxon>Paraphoma</taxon>
    </lineage>
</organism>
<keyword evidence="8" id="KW-1185">Reference proteome</keyword>
<dbReference type="GO" id="GO:0004497">
    <property type="term" value="F:monooxygenase activity"/>
    <property type="evidence" value="ECO:0007669"/>
    <property type="project" value="InterPro"/>
</dbReference>
<keyword evidence="6" id="KW-0472">Membrane</keyword>
<keyword evidence="3 5" id="KW-0479">Metal-binding</keyword>
<evidence type="ECO:0000313" key="7">
    <source>
        <dbReference type="EMBL" id="KAH7067216.1"/>
    </source>
</evidence>
<dbReference type="PRINTS" id="PR00385">
    <property type="entry name" value="P450"/>
</dbReference>
<evidence type="ECO:0000256" key="6">
    <source>
        <dbReference type="SAM" id="Phobius"/>
    </source>
</evidence>
<protein>
    <submittedName>
        <fullName evidence="7">Cytochrome P450</fullName>
    </submittedName>
</protein>
<evidence type="ECO:0000256" key="5">
    <source>
        <dbReference type="PIRSR" id="PIRSR602401-1"/>
    </source>
</evidence>
<sequence>MAVQALWLDVRSYCYEAGITRPWATLAAIVAVALTTLSVYRLFFHPLAHVPGPFLARLTGLWRSAKYAGGKWHEDIVAIHERYGRVVRIAPNEVSIVDEWAMKNLYGHGHNAQKTPWYSVWDPPRTAPQLFSELDKKAHGFLRKRVSSAYSMSSILKYETFIQRCLDLLLEKLRLHSQRGPVDMSEWTNAFAFDVVGELGYGSDLGMLKTETDVNGLRKNIFTVFKILSNMGYFPGQMWLIQNPLTDAILKLLGIEPPMVDFQQWTLKQVQQRLDHIDEVDREDMLQHFCRMENANKEPVRLGEVVIEAMNLIGAGADTTSIGMRSCLFYVASNPDCYRRLQQEVDMFYKDNNLDGPLPYLLSQKMPYLQAVIKEATRILPSIVYQLVRHTPPAFVVRGIPIPEGTVVGISPIAQNRDKDIWGEDANEFRPDRWLEDEAKAKRFDTSSMTFGGNGPRMCIGRNIALVEMHKFLGQFIRNFDFEIANKDQPWDIHTYWFAFQKDLFMKLKPRDTNSLRAT</sequence>
<dbReference type="GO" id="GO:0016705">
    <property type="term" value="F:oxidoreductase activity, acting on paired donors, with incorporation or reduction of molecular oxygen"/>
    <property type="evidence" value="ECO:0007669"/>
    <property type="project" value="InterPro"/>
</dbReference>
<comment type="caution">
    <text evidence="7">The sequence shown here is derived from an EMBL/GenBank/DDBJ whole genome shotgun (WGS) entry which is preliminary data.</text>
</comment>
<accession>A0A8K0QTJ3</accession>
<feature type="transmembrane region" description="Helical" evidence="6">
    <location>
        <begin position="23"/>
        <end position="43"/>
    </location>
</feature>
<evidence type="ECO:0000256" key="1">
    <source>
        <dbReference type="ARBA" id="ARBA00001971"/>
    </source>
</evidence>
<dbReference type="Gene3D" id="1.10.630.10">
    <property type="entry name" value="Cytochrome P450"/>
    <property type="match status" value="1"/>
</dbReference>
<reference evidence="7" key="1">
    <citation type="journal article" date="2021" name="Nat. Commun.">
        <title>Genetic determinants of endophytism in the Arabidopsis root mycobiome.</title>
        <authorList>
            <person name="Mesny F."/>
            <person name="Miyauchi S."/>
            <person name="Thiergart T."/>
            <person name="Pickel B."/>
            <person name="Atanasova L."/>
            <person name="Karlsson M."/>
            <person name="Huettel B."/>
            <person name="Barry K.W."/>
            <person name="Haridas S."/>
            <person name="Chen C."/>
            <person name="Bauer D."/>
            <person name="Andreopoulos W."/>
            <person name="Pangilinan J."/>
            <person name="LaButti K."/>
            <person name="Riley R."/>
            <person name="Lipzen A."/>
            <person name="Clum A."/>
            <person name="Drula E."/>
            <person name="Henrissat B."/>
            <person name="Kohler A."/>
            <person name="Grigoriev I.V."/>
            <person name="Martin F.M."/>
            <person name="Hacquard S."/>
        </authorList>
    </citation>
    <scope>NUCLEOTIDE SEQUENCE</scope>
    <source>
        <strain evidence="7">MPI-SDFR-AT-0120</strain>
    </source>
</reference>
<dbReference type="CDD" id="cd11060">
    <property type="entry name" value="CYP57A1-like"/>
    <property type="match status" value="1"/>
</dbReference>
<keyword evidence="4 5" id="KW-0408">Iron</keyword>
<dbReference type="PANTHER" id="PTHR24305:SF232">
    <property type="entry name" value="P450, PUTATIVE (EUROFUNG)-RELATED"/>
    <property type="match status" value="1"/>
</dbReference>